<evidence type="ECO:0000313" key="7">
    <source>
        <dbReference type="EMBL" id="QSI76437.1"/>
    </source>
</evidence>
<gene>
    <name evidence="7" type="ORF">JY500_18560</name>
</gene>
<dbReference type="EMBL" id="CP071060">
    <property type="protein sequence ID" value="QSI76437.1"/>
    <property type="molecule type" value="Genomic_DNA"/>
</dbReference>
<dbReference type="CDD" id="cd19374">
    <property type="entry name" value="UDG-F3_SMUG1-like"/>
    <property type="match status" value="1"/>
</dbReference>
<dbReference type="Pfam" id="PF03167">
    <property type="entry name" value="UDG"/>
    <property type="match status" value="1"/>
</dbReference>
<keyword evidence="4 7" id="KW-0238">DNA-binding</keyword>
<keyword evidence="3" id="KW-0378">Hydrolase</keyword>
<dbReference type="PANTHER" id="PTHR13235:SF2">
    <property type="entry name" value="SINGLE-STRAND SELECTIVE MONOFUNCTIONAL URACIL DNA GLYCOSYLASE"/>
    <property type="match status" value="1"/>
</dbReference>
<keyword evidence="8" id="KW-1185">Reference proteome</keyword>
<evidence type="ECO:0000256" key="1">
    <source>
        <dbReference type="ARBA" id="ARBA00007889"/>
    </source>
</evidence>
<feature type="domain" description="Uracil-DNA glycosylase-like" evidence="6">
    <location>
        <begin position="53"/>
        <end position="218"/>
    </location>
</feature>
<sequence>MTDLAPRLIAAADTLSAACDALHFAAPISHVYNPLDYAREANAEYLRRFAKGRKRVIFLGMNPGPFGMVQTGVPFGEIAAVRDWMGISGGVVKPALETPKRPIEGFACTRSEVSGRRLWGLFAQRFGTAEAFFAEHFVANYCPLAFFEQARNATPDKLPAAEQAPLLAACDAHLRTMAEILEPEWLIGVGAWAETRARTALAGLPVKFGRVLHPSPASPAANRGWAEAASKQLRDQGVWLD</sequence>
<dbReference type="PANTHER" id="PTHR13235">
    <property type="entry name" value="SINGLE-STRAND SELECTIVE MONOFUNCTIONAL URACIL DNA GLYCOSYLASE"/>
    <property type="match status" value="1"/>
</dbReference>
<dbReference type="SUPFAM" id="SSF52141">
    <property type="entry name" value="Uracil-DNA glycosylase-like"/>
    <property type="match status" value="1"/>
</dbReference>
<protein>
    <submittedName>
        <fullName evidence="7">Single-stranded DNA-binding protein</fullName>
    </submittedName>
</protein>
<proteinExistence type="inferred from homology"/>
<comment type="similarity">
    <text evidence="1">Belongs to the uracil-DNA glycosylase (UDG) superfamily. SMUG1 family.</text>
</comment>
<evidence type="ECO:0000256" key="4">
    <source>
        <dbReference type="ARBA" id="ARBA00023125"/>
    </source>
</evidence>
<dbReference type="RefSeq" id="WP_172203328.1">
    <property type="nucleotide sequence ID" value="NZ_CP071060.1"/>
</dbReference>
<accession>A0ABX7M3V1</accession>
<evidence type="ECO:0000259" key="6">
    <source>
        <dbReference type="Pfam" id="PF03167"/>
    </source>
</evidence>
<dbReference type="Gene3D" id="3.40.470.10">
    <property type="entry name" value="Uracil-DNA glycosylase-like domain"/>
    <property type="match status" value="1"/>
</dbReference>
<evidence type="ECO:0000256" key="2">
    <source>
        <dbReference type="ARBA" id="ARBA00022763"/>
    </source>
</evidence>
<keyword evidence="5" id="KW-0234">DNA repair</keyword>
<organism evidence="7 8">
    <name type="scientific">Niveibacterium microcysteis</name>
    <dbReference type="NCBI Taxonomy" id="2811415"/>
    <lineage>
        <taxon>Bacteria</taxon>
        <taxon>Pseudomonadati</taxon>
        <taxon>Pseudomonadota</taxon>
        <taxon>Betaproteobacteria</taxon>
        <taxon>Rhodocyclales</taxon>
        <taxon>Rhodocyclaceae</taxon>
        <taxon>Niveibacterium</taxon>
    </lineage>
</organism>
<dbReference type="InterPro" id="IPR036895">
    <property type="entry name" value="Uracil-DNA_glycosylase-like_sf"/>
</dbReference>
<reference evidence="7 8" key="1">
    <citation type="submission" date="2021-02" db="EMBL/GenBank/DDBJ databases">
        <title>Niveibacterium changnyeongensis HC41.</title>
        <authorList>
            <person name="Kang M."/>
        </authorList>
    </citation>
    <scope>NUCLEOTIDE SEQUENCE [LARGE SCALE GENOMIC DNA]</scope>
    <source>
        <strain evidence="7 8">HC41</strain>
    </source>
</reference>
<evidence type="ECO:0000256" key="3">
    <source>
        <dbReference type="ARBA" id="ARBA00022801"/>
    </source>
</evidence>
<name>A0ABX7M3V1_9RHOO</name>
<dbReference type="Proteomes" id="UP000663570">
    <property type="component" value="Chromosome"/>
</dbReference>
<dbReference type="InterPro" id="IPR005122">
    <property type="entry name" value="Uracil-DNA_glycosylase-like"/>
</dbReference>
<evidence type="ECO:0000313" key="8">
    <source>
        <dbReference type="Proteomes" id="UP000663570"/>
    </source>
</evidence>
<evidence type="ECO:0000256" key="5">
    <source>
        <dbReference type="ARBA" id="ARBA00023204"/>
    </source>
</evidence>
<dbReference type="GO" id="GO:0003677">
    <property type="term" value="F:DNA binding"/>
    <property type="evidence" value="ECO:0007669"/>
    <property type="project" value="UniProtKB-KW"/>
</dbReference>
<keyword evidence="2" id="KW-0227">DNA damage</keyword>
<dbReference type="InterPro" id="IPR039134">
    <property type="entry name" value="SMUG1"/>
</dbReference>